<sequence length="1050" mass="115693">MAFRSHGEAQGMAFAAAGMLRDAQANCAYDLEQAVVPHIIAVMEPNCLRGTRDAAWLFRCSLSCTEECSKDGEWTPCWPNGGEPVIELLPRSGLDPEEYLPVSAVPAHGVPQPETGALSWRSSSKSGRDWSLSRQATATGAVGFHELAKEDSTEEIEVDDGLPHVLRRSGAISELDLLAAVEEKQVGKRLTVALSKAFSRLTFGSSCLRVSSALLDCDRDKVLREAIFGDYLAADGSVDAAAWYRHVQNELMPQRPVKTCGTGATLLRQRHDLLKDVLEDSNLPHVSEEIAELDRPLSEYWVNSSHNSYLQGNQLTSTSSALAISSLLRNGCRVVELDVYDGAKYGMQGPCVLHGGTATTAVLFEACLEAIREAAFETSHCPVIITLENYLSPEGQRECAGLLQRVLGEALYVPSGTENWPSPGLLHDRFLLRDKSWRLEDSNSLEPQRQPVRVAELHELISIGNVKFHGFKFSAEDSAYTSSSFSEIKLSQVLSKFGIEAMRQYTSRHIARIYPAGYRVDSSNFDPQDAWEAGCQLVALNGQKSIFFHPHAAWLNAGKFRGNGGCGYIPKPSHLLGRHEKPEAHRLAVTVLGGDGWEAFRDFDLIGPPDSYVCVEIAGSAADRKIETTSVYTARARTGSKAQPIWNQRFEFDITDAALAVMMLMAWDQDVDFDDLLGQYAFPLAELKPGWRRVPLLSSSGEMQALVVGINYAGSDAELHGAVNDALRWEKALESFGVHDTWVMVDEYPSGEVVGAEDDGSYSVPTKENILQGLDWLSAGASKGDCLTLIYCGRAAQVQGFAGAYPVEEALCPLDWEGSMTYYVITDQDLHRCFASLPAGVMLTVILDASLMGPPVRAPIKRSMQHPFHELRNGPPLQDQPYDENAWSQHQHVNALPRHVSRVVRRSFWTLLGRLLPDERKPLDEGLAVFCITACGPGQSAIEAYLNDSQQGVLTFCLLQALQNLRESTFLEWLTAADKEASKLRSKVMPAMDQFFEIAYGRHVGLESRLFDPACALLAKVLIRTATWGLVPDLHRKRRVHRGTCKATAR</sequence>
<keyword evidence="3 6" id="KW-0442">Lipid degradation</keyword>
<dbReference type="PANTHER" id="PTHR10336">
    <property type="entry name" value="PHOSPHOINOSITIDE-SPECIFIC PHOSPHOLIPASE C FAMILY PROTEIN"/>
    <property type="match status" value="1"/>
</dbReference>
<dbReference type="GO" id="GO:0004197">
    <property type="term" value="F:cysteine-type endopeptidase activity"/>
    <property type="evidence" value="ECO:0007669"/>
    <property type="project" value="InterPro"/>
</dbReference>
<dbReference type="PROSITE" id="PS50007">
    <property type="entry name" value="PIPLC_X_DOMAIN"/>
    <property type="match status" value="1"/>
</dbReference>
<dbReference type="GO" id="GO:0051209">
    <property type="term" value="P:release of sequestered calcium ion into cytosol"/>
    <property type="evidence" value="ECO:0007669"/>
    <property type="project" value="TreeGrafter"/>
</dbReference>
<dbReference type="EC" id="3.1.4.11" evidence="1 6"/>
<keyword evidence="10" id="KW-1185">Reference proteome</keyword>
<keyword evidence="4 6" id="KW-0443">Lipid metabolism</keyword>
<feature type="domain" description="C2" evidence="7">
    <location>
        <begin position="568"/>
        <end position="698"/>
    </location>
</feature>
<accession>A0A1Q9DIA6</accession>
<evidence type="ECO:0000313" key="10">
    <source>
        <dbReference type="Proteomes" id="UP000186817"/>
    </source>
</evidence>
<gene>
    <name evidence="9" type="primary">PLC7</name>
    <name evidence="9" type="ORF">AK812_SmicGene23028</name>
</gene>
<dbReference type="InterPro" id="IPR001711">
    <property type="entry name" value="PLipase_C_Pinositol-sp_Y"/>
</dbReference>
<organism evidence="9 10">
    <name type="scientific">Symbiodinium microadriaticum</name>
    <name type="common">Dinoflagellate</name>
    <name type="synonym">Zooxanthella microadriatica</name>
    <dbReference type="NCBI Taxonomy" id="2951"/>
    <lineage>
        <taxon>Eukaryota</taxon>
        <taxon>Sar</taxon>
        <taxon>Alveolata</taxon>
        <taxon>Dinophyceae</taxon>
        <taxon>Suessiales</taxon>
        <taxon>Symbiodiniaceae</taxon>
        <taxon>Symbiodinium</taxon>
    </lineage>
</organism>
<dbReference type="InterPro" id="IPR035892">
    <property type="entry name" value="C2_domain_sf"/>
</dbReference>
<dbReference type="PRINTS" id="PR00390">
    <property type="entry name" value="PHPHLIPASEC"/>
</dbReference>
<keyword evidence="5" id="KW-0807">Transducer</keyword>
<dbReference type="GO" id="GO:0016042">
    <property type="term" value="P:lipid catabolic process"/>
    <property type="evidence" value="ECO:0007669"/>
    <property type="project" value="UniProtKB-KW"/>
</dbReference>
<dbReference type="Pfam" id="PF00168">
    <property type="entry name" value="C2"/>
    <property type="match status" value="1"/>
</dbReference>
<proteinExistence type="predicted"/>
<dbReference type="InterPro" id="IPR000008">
    <property type="entry name" value="C2_dom"/>
</dbReference>
<feature type="domain" description="PI-PLC Y-box" evidence="8">
    <location>
        <begin position="466"/>
        <end position="575"/>
    </location>
</feature>
<dbReference type="Proteomes" id="UP000186817">
    <property type="component" value="Unassembled WGS sequence"/>
</dbReference>
<dbReference type="InterPro" id="IPR001192">
    <property type="entry name" value="PI-PLC_fam"/>
</dbReference>
<evidence type="ECO:0000259" key="8">
    <source>
        <dbReference type="PROSITE" id="PS50008"/>
    </source>
</evidence>
<dbReference type="Gene3D" id="2.60.40.150">
    <property type="entry name" value="C2 domain"/>
    <property type="match status" value="1"/>
</dbReference>
<evidence type="ECO:0000256" key="5">
    <source>
        <dbReference type="ARBA" id="ARBA00023224"/>
    </source>
</evidence>
<evidence type="ECO:0000256" key="6">
    <source>
        <dbReference type="RuleBase" id="RU361133"/>
    </source>
</evidence>
<dbReference type="PANTHER" id="PTHR10336:SF36">
    <property type="entry name" value="1-PHOSPHATIDYLINOSITOL 4,5-BISPHOSPHATE PHOSPHODIESTERASE BETA-4"/>
    <property type="match status" value="1"/>
</dbReference>
<comment type="caution">
    <text evidence="9">The sequence shown here is derived from an EMBL/GenBank/DDBJ whole genome shotgun (WGS) entry which is preliminary data.</text>
</comment>
<evidence type="ECO:0000256" key="1">
    <source>
        <dbReference type="ARBA" id="ARBA00012368"/>
    </source>
</evidence>
<dbReference type="GO" id="GO:0048015">
    <property type="term" value="P:phosphatidylinositol-mediated signaling"/>
    <property type="evidence" value="ECO:0007669"/>
    <property type="project" value="TreeGrafter"/>
</dbReference>
<dbReference type="AlphaFoldDB" id="A0A1Q9DIA6"/>
<evidence type="ECO:0000259" key="7">
    <source>
        <dbReference type="PROSITE" id="PS50004"/>
    </source>
</evidence>
<dbReference type="PROSITE" id="PS50004">
    <property type="entry name" value="C2"/>
    <property type="match status" value="1"/>
</dbReference>
<dbReference type="InterPro" id="IPR000909">
    <property type="entry name" value="PLipase_C_PInositol-sp_X_dom"/>
</dbReference>
<reference evidence="9 10" key="1">
    <citation type="submission" date="2016-02" db="EMBL/GenBank/DDBJ databases">
        <title>Genome analysis of coral dinoflagellate symbionts highlights evolutionary adaptations to a symbiotic lifestyle.</title>
        <authorList>
            <person name="Aranda M."/>
            <person name="Li Y."/>
            <person name="Liew Y.J."/>
            <person name="Baumgarten S."/>
            <person name="Simakov O."/>
            <person name="Wilson M."/>
            <person name="Piel J."/>
            <person name="Ashoor H."/>
            <person name="Bougouffa S."/>
            <person name="Bajic V.B."/>
            <person name="Ryu T."/>
            <person name="Ravasi T."/>
            <person name="Bayer T."/>
            <person name="Micklem G."/>
            <person name="Kim H."/>
            <person name="Bhak J."/>
            <person name="Lajeunesse T.C."/>
            <person name="Voolstra C.R."/>
        </authorList>
    </citation>
    <scope>NUCLEOTIDE SEQUENCE [LARGE SCALE GENOMIC DNA]</scope>
    <source>
        <strain evidence="9 10">CCMP2467</strain>
    </source>
</reference>
<dbReference type="SUPFAM" id="SSF51695">
    <property type="entry name" value="PLC-like phosphodiesterases"/>
    <property type="match status" value="1"/>
</dbReference>
<dbReference type="InterPro" id="IPR017946">
    <property type="entry name" value="PLC-like_Pdiesterase_TIM-brl"/>
</dbReference>
<dbReference type="CDD" id="cd00275">
    <property type="entry name" value="C2_PLC_like"/>
    <property type="match status" value="1"/>
</dbReference>
<dbReference type="Pfam" id="PF00387">
    <property type="entry name" value="PI-PLC-Y"/>
    <property type="match status" value="1"/>
</dbReference>
<dbReference type="PROSITE" id="PS50008">
    <property type="entry name" value="PIPLC_Y_DOMAIN"/>
    <property type="match status" value="1"/>
</dbReference>
<dbReference type="GO" id="GO:0004435">
    <property type="term" value="F:phosphatidylinositol-4,5-bisphosphate phospholipase C activity"/>
    <property type="evidence" value="ECO:0007669"/>
    <property type="project" value="UniProtKB-EC"/>
</dbReference>
<keyword evidence="2 6" id="KW-0378">Hydrolase</keyword>
<evidence type="ECO:0000256" key="3">
    <source>
        <dbReference type="ARBA" id="ARBA00022963"/>
    </source>
</evidence>
<dbReference type="GO" id="GO:0006508">
    <property type="term" value="P:proteolysis"/>
    <property type="evidence" value="ECO:0007669"/>
    <property type="project" value="InterPro"/>
</dbReference>
<protein>
    <recommendedName>
        <fullName evidence="1 6">Phosphoinositide phospholipase C</fullName>
        <ecNumber evidence="1 6">3.1.4.11</ecNumber>
    </recommendedName>
</protein>
<evidence type="ECO:0000313" key="9">
    <source>
        <dbReference type="EMBL" id="OLP94895.1"/>
    </source>
</evidence>
<dbReference type="Gene3D" id="3.40.50.1460">
    <property type="match status" value="1"/>
</dbReference>
<dbReference type="Pfam" id="PF00388">
    <property type="entry name" value="PI-PLC-X"/>
    <property type="match status" value="1"/>
</dbReference>
<name>A0A1Q9DIA6_SYMMI</name>
<dbReference type="InterPro" id="IPR011600">
    <property type="entry name" value="Pept_C14_caspase"/>
</dbReference>
<dbReference type="CDD" id="cd08558">
    <property type="entry name" value="PI-PLCc_eukaryota"/>
    <property type="match status" value="1"/>
</dbReference>
<evidence type="ECO:0000256" key="2">
    <source>
        <dbReference type="ARBA" id="ARBA00022801"/>
    </source>
</evidence>
<dbReference type="SMART" id="SM00239">
    <property type="entry name" value="C2"/>
    <property type="match status" value="1"/>
</dbReference>
<dbReference type="SUPFAM" id="SSF49562">
    <property type="entry name" value="C2 domain (Calcium/lipid-binding domain, CaLB)"/>
    <property type="match status" value="1"/>
</dbReference>
<dbReference type="SMART" id="SM00148">
    <property type="entry name" value="PLCXc"/>
    <property type="match status" value="1"/>
</dbReference>
<dbReference type="OrthoDB" id="3223806at2759"/>
<comment type="catalytic activity">
    <reaction evidence="6">
        <text>a 1,2-diacyl-sn-glycero-3-phospho-(1D-myo-inositol-4,5-bisphosphate) + H2O = 1D-myo-inositol 1,4,5-trisphosphate + a 1,2-diacyl-sn-glycerol + H(+)</text>
        <dbReference type="Rhea" id="RHEA:33179"/>
        <dbReference type="ChEBI" id="CHEBI:15377"/>
        <dbReference type="ChEBI" id="CHEBI:15378"/>
        <dbReference type="ChEBI" id="CHEBI:17815"/>
        <dbReference type="ChEBI" id="CHEBI:58456"/>
        <dbReference type="ChEBI" id="CHEBI:203600"/>
        <dbReference type="EC" id="3.1.4.11"/>
    </reaction>
</comment>
<dbReference type="Gene3D" id="3.20.20.190">
    <property type="entry name" value="Phosphatidylinositol (PI) phosphodiesterase"/>
    <property type="match status" value="1"/>
</dbReference>
<dbReference type="Pfam" id="PF00656">
    <property type="entry name" value="Peptidase_C14"/>
    <property type="match status" value="1"/>
</dbReference>
<dbReference type="SMART" id="SM00149">
    <property type="entry name" value="PLCYc"/>
    <property type="match status" value="1"/>
</dbReference>
<dbReference type="EMBL" id="LSRX01000523">
    <property type="protein sequence ID" value="OLP94895.1"/>
    <property type="molecule type" value="Genomic_DNA"/>
</dbReference>
<evidence type="ECO:0000256" key="4">
    <source>
        <dbReference type="ARBA" id="ARBA00023098"/>
    </source>
</evidence>